<reference evidence="3 4" key="1">
    <citation type="submission" date="2020-08" db="EMBL/GenBank/DDBJ databases">
        <authorList>
            <person name="Newling K."/>
            <person name="Davey J."/>
            <person name="Forrester S."/>
        </authorList>
    </citation>
    <scope>NUCLEOTIDE SEQUENCE [LARGE SCALE GENOMIC DNA]</scope>
    <source>
        <strain evidence="4">Crithidia deanei Carvalho (ATCC PRA-265)</strain>
    </source>
</reference>
<accession>A0A7G2C541</accession>
<keyword evidence="2" id="KW-0560">Oxidoreductase</keyword>
<sequence length="213" mass="22452">MKGKGEVIPLVHDVGSAAGWADVAAVCRDRFQGKADILVNNAGIMRAYFLEDLTEEQYDEVVGANAKGVFLGMKTVVPFMKANQRGSIVNFGSIASVRGVPRGVAYAGSKGAVKQMTMAAALELAPHNIRVNALLPGTIHTPMVDDLCQVAHMTADEMSDCPMQRIGRPEEVAQCALFLASDMSSYVTGTHLLVDGGKTAGLGTGGSPFLRKA</sequence>
<dbReference type="PANTHER" id="PTHR42760">
    <property type="entry name" value="SHORT-CHAIN DEHYDROGENASES/REDUCTASES FAMILY MEMBER"/>
    <property type="match status" value="1"/>
</dbReference>
<dbReference type="FunFam" id="3.40.50.720:FF:000084">
    <property type="entry name" value="Short-chain dehydrogenase reductase"/>
    <property type="match status" value="1"/>
</dbReference>
<evidence type="ECO:0000256" key="2">
    <source>
        <dbReference type="ARBA" id="ARBA00023002"/>
    </source>
</evidence>
<keyword evidence="4" id="KW-1185">Reference proteome</keyword>
<dbReference type="InterPro" id="IPR036291">
    <property type="entry name" value="NAD(P)-bd_dom_sf"/>
</dbReference>
<protein>
    <submittedName>
        <fullName evidence="3">Short chain dehydrogenase/Enoyl-(Acyl carrier protein) reductase, putative</fullName>
    </submittedName>
</protein>
<dbReference type="InterPro" id="IPR020904">
    <property type="entry name" value="Sc_DH/Rdtase_CS"/>
</dbReference>
<evidence type="ECO:0000313" key="3">
    <source>
        <dbReference type="EMBL" id="CAD2213863.1"/>
    </source>
</evidence>
<dbReference type="AlphaFoldDB" id="A0A7G2C541"/>
<dbReference type="Gene3D" id="3.40.50.720">
    <property type="entry name" value="NAD(P)-binding Rossmann-like Domain"/>
    <property type="match status" value="1"/>
</dbReference>
<dbReference type="VEuPathDB" id="TriTrypDB:ADEAN_000130600"/>
<gene>
    <name evidence="3" type="ORF">ADEAN_000130600</name>
</gene>
<evidence type="ECO:0000313" key="4">
    <source>
        <dbReference type="Proteomes" id="UP000515908"/>
    </source>
</evidence>
<dbReference type="OrthoDB" id="277252at2759"/>
<dbReference type="GO" id="GO:0016616">
    <property type="term" value="F:oxidoreductase activity, acting on the CH-OH group of donors, NAD or NADP as acceptor"/>
    <property type="evidence" value="ECO:0007669"/>
    <property type="project" value="TreeGrafter"/>
</dbReference>
<name>A0A7G2C541_9TRYP</name>
<dbReference type="PANTHER" id="PTHR42760:SF133">
    <property type="entry name" value="3-OXOACYL-[ACYL-CARRIER-PROTEIN] REDUCTASE"/>
    <property type="match status" value="1"/>
</dbReference>
<dbReference type="Pfam" id="PF13561">
    <property type="entry name" value="adh_short_C2"/>
    <property type="match status" value="1"/>
</dbReference>
<organism evidence="3 4">
    <name type="scientific">Angomonas deanei</name>
    <dbReference type="NCBI Taxonomy" id="59799"/>
    <lineage>
        <taxon>Eukaryota</taxon>
        <taxon>Discoba</taxon>
        <taxon>Euglenozoa</taxon>
        <taxon>Kinetoplastea</taxon>
        <taxon>Metakinetoplastina</taxon>
        <taxon>Trypanosomatida</taxon>
        <taxon>Trypanosomatidae</taxon>
        <taxon>Strigomonadinae</taxon>
        <taxon>Angomonas</taxon>
    </lineage>
</organism>
<dbReference type="Proteomes" id="UP000515908">
    <property type="component" value="Chromosome 02"/>
</dbReference>
<proteinExistence type="inferred from homology"/>
<dbReference type="InterPro" id="IPR002347">
    <property type="entry name" value="SDR_fam"/>
</dbReference>
<dbReference type="CDD" id="cd05233">
    <property type="entry name" value="SDR_c"/>
    <property type="match status" value="1"/>
</dbReference>
<comment type="similarity">
    <text evidence="1">Belongs to the short-chain dehydrogenases/reductases (SDR) family.</text>
</comment>
<dbReference type="PRINTS" id="PR00081">
    <property type="entry name" value="GDHRDH"/>
</dbReference>
<dbReference type="PROSITE" id="PS00061">
    <property type="entry name" value="ADH_SHORT"/>
    <property type="match status" value="1"/>
</dbReference>
<dbReference type="EMBL" id="LR877146">
    <property type="protein sequence ID" value="CAD2213863.1"/>
    <property type="molecule type" value="Genomic_DNA"/>
</dbReference>
<dbReference type="SUPFAM" id="SSF51735">
    <property type="entry name" value="NAD(P)-binding Rossmann-fold domains"/>
    <property type="match status" value="1"/>
</dbReference>
<dbReference type="PRINTS" id="PR00080">
    <property type="entry name" value="SDRFAMILY"/>
</dbReference>
<evidence type="ECO:0000256" key="1">
    <source>
        <dbReference type="ARBA" id="ARBA00006484"/>
    </source>
</evidence>
<dbReference type="SMR" id="A0A7G2C541"/>